<dbReference type="OrthoDB" id="25666at2"/>
<gene>
    <name evidence="4" type="ORF">FN960_16735</name>
</gene>
<keyword evidence="5" id="KW-1185">Reference proteome</keyword>
<dbReference type="Proteomes" id="UP000318521">
    <property type="component" value="Unassembled WGS sequence"/>
</dbReference>
<comment type="caution">
    <text evidence="4">The sequence shown here is derived from an EMBL/GenBank/DDBJ whole genome shotgun (WGS) entry which is preliminary data.</text>
</comment>
<dbReference type="AlphaFoldDB" id="A0A553ZVH6"/>
<reference evidence="4 5" key="1">
    <citation type="submission" date="2019-07" db="EMBL/GenBank/DDBJ databases">
        <authorList>
            <person name="Park Y.J."/>
            <person name="Jeong S.E."/>
            <person name="Jung H.S."/>
        </authorList>
    </citation>
    <scope>NUCLEOTIDE SEQUENCE [LARGE SCALE GENOMIC DNA]</scope>
    <source>
        <strain evidence="5">P16(2019)</strain>
    </source>
</reference>
<evidence type="ECO:0000313" key="5">
    <source>
        <dbReference type="Proteomes" id="UP000318521"/>
    </source>
</evidence>
<name>A0A553ZVH6_9BACI</name>
<organism evidence="4 5">
    <name type="scientific">Alkalicoccobacillus porphyridii</name>
    <dbReference type="NCBI Taxonomy" id="2597270"/>
    <lineage>
        <taxon>Bacteria</taxon>
        <taxon>Bacillati</taxon>
        <taxon>Bacillota</taxon>
        <taxon>Bacilli</taxon>
        <taxon>Bacillales</taxon>
        <taxon>Bacillaceae</taxon>
        <taxon>Alkalicoccobacillus</taxon>
    </lineage>
</organism>
<evidence type="ECO:0000256" key="1">
    <source>
        <dbReference type="ARBA" id="ARBA00008635"/>
    </source>
</evidence>
<dbReference type="RefSeq" id="WP_143850007.1">
    <property type="nucleotide sequence ID" value="NZ_VLXZ01000012.1"/>
</dbReference>
<protein>
    <submittedName>
        <fullName evidence="4">DUF664 domain-containing protein</fullName>
    </submittedName>
</protein>
<dbReference type="EMBL" id="VLXZ01000012">
    <property type="protein sequence ID" value="TSB45345.1"/>
    <property type="molecule type" value="Genomic_DNA"/>
</dbReference>
<dbReference type="InterPro" id="IPR007837">
    <property type="entry name" value="DinB"/>
</dbReference>
<feature type="binding site" evidence="3">
    <location>
        <position position="44"/>
    </location>
    <ligand>
        <name>a divalent metal cation</name>
        <dbReference type="ChEBI" id="CHEBI:60240"/>
    </ligand>
</feature>
<dbReference type="Pfam" id="PF05163">
    <property type="entry name" value="DinB"/>
    <property type="match status" value="1"/>
</dbReference>
<feature type="binding site" evidence="3">
    <location>
        <position position="123"/>
    </location>
    <ligand>
        <name>a divalent metal cation</name>
        <dbReference type="ChEBI" id="CHEBI:60240"/>
    </ligand>
</feature>
<dbReference type="SUPFAM" id="SSF109854">
    <property type="entry name" value="DinB/YfiT-like putative metalloenzymes"/>
    <property type="match status" value="1"/>
</dbReference>
<dbReference type="Gene3D" id="1.20.120.450">
    <property type="entry name" value="dinb family like domain"/>
    <property type="match status" value="1"/>
</dbReference>
<comment type="similarity">
    <text evidence="1">Belongs to the DinB family.</text>
</comment>
<keyword evidence="2 3" id="KW-0479">Metal-binding</keyword>
<dbReference type="PANTHER" id="PTHR37302:SF3">
    <property type="entry name" value="DAMAGE-INDUCIBLE PROTEIN DINB"/>
    <property type="match status" value="1"/>
</dbReference>
<evidence type="ECO:0000256" key="3">
    <source>
        <dbReference type="PIRSR" id="PIRSR607837-1"/>
    </source>
</evidence>
<dbReference type="GO" id="GO:0046872">
    <property type="term" value="F:metal ion binding"/>
    <property type="evidence" value="ECO:0007669"/>
    <property type="project" value="UniProtKB-KW"/>
</dbReference>
<dbReference type="InterPro" id="IPR034660">
    <property type="entry name" value="DinB/YfiT-like"/>
</dbReference>
<proteinExistence type="inferred from homology"/>
<evidence type="ECO:0000256" key="2">
    <source>
        <dbReference type="ARBA" id="ARBA00022723"/>
    </source>
</evidence>
<dbReference type="PANTHER" id="PTHR37302">
    <property type="entry name" value="SLR1116 PROTEIN"/>
    <property type="match status" value="1"/>
</dbReference>
<sequence>MIGLIEYNWQVRDEWLDWCEMLSTEQLYAEQTGGAGSILYTLFHIVEVENSWLRAVQNKQDVPYIFEDYSSLDEVKALSNTLRKEHALFLRTDLDAVLNQYVQVSWDNQIYQAKDILHHLIIHEVHHIGQLSIWARQMNKQPIESHYVGRQLKRVEEYI</sequence>
<accession>A0A553ZVH6</accession>
<evidence type="ECO:0000313" key="4">
    <source>
        <dbReference type="EMBL" id="TSB45345.1"/>
    </source>
</evidence>
<feature type="binding site" evidence="3">
    <location>
        <position position="127"/>
    </location>
    <ligand>
        <name>a divalent metal cation</name>
        <dbReference type="ChEBI" id="CHEBI:60240"/>
    </ligand>
</feature>